<organism evidence="2 3">
    <name type="scientific">Aspergillus ellipticus CBS 707.79</name>
    <dbReference type="NCBI Taxonomy" id="1448320"/>
    <lineage>
        <taxon>Eukaryota</taxon>
        <taxon>Fungi</taxon>
        <taxon>Dikarya</taxon>
        <taxon>Ascomycota</taxon>
        <taxon>Pezizomycotina</taxon>
        <taxon>Eurotiomycetes</taxon>
        <taxon>Eurotiomycetidae</taxon>
        <taxon>Eurotiales</taxon>
        <taxon>Aspergillaceae</taxon>
        <taxon>Aspergillus</taxon>
        <taxon>Aspergillus subgen. Circumdati</taxon>
    </lineage>
</organism>
<feature type="region of interest" description="Disordered" evidence="1">
    <location>
        <begin position="1"/>
        <end position="27"/>
    </location>
</feature>
<dbReference type="AlphaFoldDB" id="A0A319CSH5"/>
<name>A0A319CSH5_9EURO</name>
<dbReference type="VEuPathDB" id="FungiDB:BO71DRAFT_148126"/>
<dbReference type="Proteomes" id="UP000247810">
    <property type="component" value="Unassembled WGS sequence"/>
</dbReference>
<gene>
    <name evidence="2" type="ORF">BO71DRAFT_148126</name>
</gene>
<evidence type="ECO:0000313" key="3">
    <source>
        <dbReference type="Proteomes" id="UP000247810"/>
    </source>
</evidence>
<reference evidence="2 3" key="1">
    <citation type="submission" date="2018-02" db="EMBL/GenBank/DDBJ databases">
        <title>The genomes of Aspergillus section Nigri reveals drivers in fungal speciation.</title>
        <authorList>
            <consortium name="DOE Joint Genome Institute"/>
            <person name="Vesth T.C."/>
            <person name="Nybo J."/>
            <person name="Theobald S."/>
            <person name="Brandl J."/>
            <person name="Frisvad J.C."/>
            <person name="Nielsen K.F."/>
            <person name="Lyhne E.K."/>
            <person name="Kogle M.E."/>
            <person name="Kuo A."/>
            <person name="Riley R."/>
            <person name="Clum A."/>
            <person name="Nolan M."/>
            <person name="Lipzen A."/>
            <person name="Salamov A."/>
            <person name="Henrissat B."/>
            <person name="Wiebenga A."/>
            <person name="De vries R.P."/>
            <person name="Grigoriev I.V."/>
            <person name="Mortensen U.H."/>
            <person name="Andersen M.R."/>
            <person name="Baker S.E."/>
        </authorList>
    </citation>
    <scope>NUCLEOTIDE SEQUENCE [LARGE SCALE GENOMIC DNA]</scope>
    <source>
        <strain evidence="2 3">CBS 707.79</strain>
    </source>
</reference>
<dbReference type="EMBL" id="KZ826124">
    <property type="protein sequence ID" value="PYH88124.1"/>
    <property type="molecule type" value="Genomic_DNA"/>
</dbReference>
<sequence length="162" mass="16673">MPLGGARKVPSPRCGHEVVPEGQADAPTRGAGIIEASETGPEIWGGLTGSASGTMNQCRINGASGCWNTVVAGLVDGLEADSAQTCCRYTRGIYSIPAYGARGICHRGTGLMMMLMREYTTKTQGIQGHLGNCRANGNGLWEAAAGTGQSGDVELISMQAGV</sequence>
<keyword evidence="3" id="KW-1185">Reference proteome</keyword>
<accession>A0A319CSH5</accession>
<protein>
    <submittedName>
        <fullName evidence="2">Uncharacterized protein</fullName>
    </submittedName>
</protein>
<evidence type="ECO:0000256" key="1">
    <source>
        <dbReference type="SAM" id="MobiDB-lite"/>
    </source>
</evidence>
<evidence type="ECO:0000313" key="2">
    <source>
        <dbReference type="EMBL" id="PYH88124.1"/>
    </source>
</evidence>
<proteinExistence type="predicted"/>